<dbReference type="PANTHER" id="PTHR33121:SF76">
    <property type="entry name" value="SIGNALING PROTEIN"/>
    <property type="match status" value="1"/>
</dbReference>
<dbReference type="Gene3D" id="3.20.20.450">
    <property type="entry name" value="EAL domain"/>
    <property type="match status" value="1"/>
</dbReference>
<dbReference type="PANTHER" id="PTHR33121">
    <property type="entry name" value="CYCLIC DI-GMP PHOSPHODIESTERASE PDEF"/>
    <property type="match status" value="1"/>
</dbReference>
<dbReference type="GO" id="GO:0071111">
    <property type="term" value="F:cyclic-guanylate-specific phosphodiesterase activity"/>
    <property type="evidence" value="ECO:0007669"/>
    <property type="project" value="InterPro"/>
</dbReference>
<name>A0A0A0B3Z3_9CELL</name>
<dbReference type="OrthoDB" id="23692at2"/>
<reference evidence="3 4" key="1">
    <citation type="submission" date="2013-10" db="EMBL/GenBank/DDBJ databases">
        <authorList>
            <person name="Wang G."/>
            <person name="Zhuang W."/>
        </authorList>
    </citation>
    <scope>NUCLEOTIDE SEQUENCE [LARGE SCALE GENOMIC DNA]</scope>
    <source>
        <strain evidence="3 4">DSM 20118</strain>
    </source>
</reference>
<dbReference type="InterPro" id="IPR001633">
    <property type="entry name" value="EAL_dom"/>
</dbReference>
<dbReference type="SUPFAM" id="SSF141868">
    <property type="entry name" value="EAL domain-like"/>
    <property type="match status" value="1"/>
</dbReference>
<dbReference type="Gene3D" id="3.30.450.40">
    <property type="match status" value="1"/>
</dbReference>
<proteinExistence type="predicted"/>
<gene>
    <name evidence="3" type="ORF">Q760_18560</name>
</gene>
<protein>
    <submittedName>
        <fullName evidence="3">Diguanylate phosphsdiesterase</fullName>
    </submittedName>
</protein>
<keyword evidence="4" id="KW-1185">Reference proteome</keyword>
<evidence type="ECO:0000256" key="1">
    <source>
        <dbReference type="SAM" id="MobiDB-lite"/>
    </source>
</evidence>
<dbReference type="AlphaFoldDB" id="A0A0A0B3Z3"/>
<sequence>MGRTRSDAEQQVAELLRTAKEALGLSVAFLTRMDGQTQHLEVVDSSIPFLFPEGAKLKQETTFCQQILDGRLPAVIPDVRAHPLAMTLPAARFPRLRSYVSVPVTLSDGSFYGTFCAAGLTTDKGLTVRDKALLGVLASAAAVIIEPGVVERGRRDDITARLLPVLDGAGPTVLLQPIVDLPTGRRVGAEALSRFPATWGMTPDVVFEQAHSVDLGHRLELQALELAAAHLDAVGGYVAMNVSPQTLVTRECAELLARLPASRVLLELSEHDPVDDYGALREVLTGPRAAGMRLAIDDVGAGFSSLRHIVLCAPDVIKLDRSIVDGVSADPVLSTLVGALVEFAHGNGTTVVAEGVETAADVETLRGLHVDLAQGWFFGRPGPAEQLEPVEAAVPDDVPALPTQRTASVVPQPGAVPPAAAVSGAARPR</sequence>
<feature type="region of interest" description="Disordered" evidence="1">
    <location>
        <begin position="405"/>
        <end position="429"/>
    </location>
</feature>
<dbReference type="Pfam" id="PF00563">
    <property type="entry name" value="EAL"/>
    <property type="match status" value="1"/>
</dbReference>
<dbReference type="CDD" id="cd01948">
    <property type="entry name" value="EAL"/>
    <property type="match status" value="1"/>
</dbReference>
<dbReference type="InterPro" id="IPR003018">
    <property type="entry name" value="GAF"/>
</dbReference>
<dbReference type="STRING" id="1408250.Q760_18560"/>
<dbReference type="SUPFAM" id="SSF55781">
    <property type="entry name" value="GAF domain-like"/>
    <property type="match status" value="1"/>
</dbReference>
<comment type="caution">
    <text evidence="3">The sequence shown here is derived from an EMBL/GenBank/DDBJ whole genome shotgun (WGS) entry which is preliminary data.</text>
</comment>
<dbReference type="RefSeq" id="WP_052104254.1">
    <property type="nucleotide sequence ID" value="NZ_AXNT01000096.1"/>
</dbReference>
<feature type="domain" description="EAL" evidence="2">
    <location>
        <begin position="155"/>
        <end position="395"/>
    </location>
</feature>
<evidence type="ECO:0000313" key="3">
    <source>
        <dbReference type="EMBL" id="KGM01565.1"/>
    </source>
</evidence>
<dbReference type="PROSITE" id="PS50883">
    <property type="entry name" value="EAL"/>
    <property type="match status" value="1"/>
</dbReference>
<dbReference type="Proteomes" id="UP000029833">
    <property type="component" value="Unassembled WGS sequence"/>
</dbReference>
<dbReference type="SMART" id="SM00052">
    <property type="entry name" value="EAL"/>
    <property type="match status" value="1"/>
</dbReference>
<dbReference type="InterPro" id="IPR050706">
    <property type="entry name" value="Cyclic-di-GMP_PDE-like"/>
</dbReference>
<dbReference type="InterPro" id="IPR035919">
    <property type="entry name" value="EAL_sf"/>
</dbReference>
<evidence type="ECO:0000313" key="4">
    <source>
        <dbReference type="Proteomes" id="UP000029833"/>
    </source>
</evidence>
<dbReference type="InterPro" id="IPR029016">
    <property type="entry name" value="GAF-like_dom_sf"/>
</dbReference>
<evidence type="ECO:0000259" key="2">
    <source>
        <dbReference type="PROSITE" id="PS50883"/>
    </source>
</evidence>
<dbReference type="Pfam" id="PF13185">
    <property type="entry name" value="GAF_2"/>
    <property type="match status" value="1"/>
</dbReference>
<organism evidence="3 4">
    <name type="scientific">Cellulomonas cellasea DSM 20118</name>
    <dbReference type="NCBI Taxonomy" id="1408250"/>
    <lineage>
        <taxon>Bacteria</taxon>
        <taxon>Bacillati</taxon>
        <taxon>Actinomycetota</taxon>
        <taxon>Actinomycetes</taxon>
        <taxon>Micrococcales</taxon>
        <taxon>Cellulomonadaceae</taxon>
        <taxon>Cellulomonas</taxon>
    </lineage>
</organism>
<accession>A0A0A0B3Z3</accession>
<dbReference type="EMBL" id="AXNT01000096">
    <property type="protein sequence ID" value="KGM01565.1"/>
    <property type="molecule type" value="Genomic_DNA"/>
</dbReference>
<feature type="compositionally biased region" description="Low complexity" evidence="1">
    <location>
        <begin position="407"/>
        <end position="429"/>
    </location>
</feature>
<dbReference type="SMART" id="SM00065">
    <property type="entry name" value="GAF"/>
    <property type="match status" value="1"/>
</dbReference>